<sequence>MFNANKFERKKPKANKSRNYVNWSILCTHPAKMAPGLVTMDRVWAKFKLSEIGLRKVLKMFTQFND</sequence>
<comment type="caution">
    <text evidence="1">The sequence shown here is derived from an EMBL/GenBank/DDBJ whole genome shotgun (WGS) entry which is preliminary data.</text>
</comment>
<keyword evidence="2" id="KW-1185">Reference proteome</keyword>
<name>A0A3M7R738_BRAPC</name>
<evidence type="ECO:0000313" key="1">
    <source>
        <dbReference type="EMBL" id="RNA19346.1"/>
    </source>
</evidence>
<proteinExistence type="predicted"/>
<evidence type="ECO:0000313" key="2">
    <source>
        <dbReference type="Proteomes" id="UP000276133"/>
    </source>
</evidence>
<protein>
    <submittedName>
        <fullName evidence="1">Uncharacterized protein</fullName>
    </submittedName>
</protein>
<dbReference type="EMBL" id="REGN01004068">
    <property type="protein sequence ID" value="RNA19346.1"/>
    <property type="molecule type" value="Genomic_DNA"/>
</dbReference>
<organism evidence="1 2">
    <name type="scientific">Brachionus plicatilis</name>
    <name type="common">Marine rotifer</name>
    <name type="synonym">Brachionus muelleri</name>
    <dbReference type="NCBI Taxonomy" id="10195"/>
    <lineage>
        <taxon>Eukaryota</taxon>
        <taxon>Metazoa</taxon>
        <taxon>Spiralia</taxon>
        <taxon>Gnathifera</taxon>
        <taxon>Rotifera</taxon>
        <taxon>Eurotatoria</taxon>
        <taxon>Monogononta</taxon>
        <taxon>Pseudotrocha</taxon>
        <taxon>Ploima</taxon>
        <taxon>Brachionidae</taxon>
        <taxon>Brachionus</taxon>
    </lineage>
</organism>
<dbReference type="AlphaFoldDB" id="A0A3M7R738"/>
<gene>
    <name evidence="1" type="ORF">BpHYR1_054578</name>
</gene>
<dbReference type="Proteomes" id="UP000276133">
    <property type="component" value="Unassembled WGS sequence"/>
</dbReference>
<reference evidence="1 2" key="1">
    <citation type="journal article" date="2018" name="Sci. Rep.">
        <title>Genomic signatures of local adaptation to the degree of environmental predictability in rotifers.</title>
        <authorList>
            <person name="Franch-Gras L."/>
            <person name="Hahn C."/>
            <person name="Garcia-Roger E.M."/>
            <person name="Carmona M.J."/>
            <person name="Serra M."/>
            <person name="Gomez A."/>
        </authorList>
    </citation>
    <scope>NUCLEOTIDE SEQUENCE [LARGE SCALE GENOMIC DNA]</scope>
    <source>
        <strain evidence="1">HYR1</strain>
    </source>
</reference>
<accession>A0A3M7R738</accession>